<sequence length="141" mass="15601">MSNANTLLSESLADEGSKDALVSTDDEDESPISTISRIPFLPPPYLARKSGQEFRRGVNFVVCRSLPHWNDAFFEERGINKSIQEHILLEINSAGSKNSCLPYGPIFNDGHGPWEYSDGLPQLISNAIQSSNEEDYDPQTG</sequence>
<feature type="region of interest" description="Disordered" evidence="1">
    <location>
        <begin position="1"/>
        <end position="34"/>
    </location>
</feature>
<dbReference type="AlphaFoldDB" id="A0A834Y7V4"/>
<organism evidence="2 3">
    <name type="scientific">Tetracentron sinense</name>
    <name type="common">Spur-leaf</name>
    <dbReference type="NCBI Taxonomy" id="13715"/>
    <lineage>
        <taxon>Eukaryota</taxon>
        <taxon>Viridiplantae</taxon>
        <taxon>Streptophyta</taxon>
        <taxon>Embryophyta</taxon>
        <taxon>Tracheophyta</taxon>
        <taxon>Spermatophyta</taxon>
        <taxon>Magnoliopsida</taxon>
        <taxon>Trochodendrales</taxon>
        <taxon>Trochodendraceae</taxon>
        <taxon>Tetracentron</taxon>
    </lineage>
</organism>
<dbReference type="Proteomes" id="UP000655225">
    <property type="component" value="Unassembled WGS sequence"/>
</dbReference>
<protein>
    <submittedName>
        <fullName evidence="2">Uncharacterized protein</fullName>
    </submittedName>
</protein>
<evidence type="ECO:0000313" key="2">
    <source>
        <dbReference type="EMBL" id="KAF8369399.1"/>
    </source>
</evidence>
<dbReference type="EMBL" id="JABCRI010000798">
    <property type="protein sequence ID" value="KAF8369399.1"/>
    <property type="molecule type" value="Genomic_DNA"/>
</dbReference>
<evidence type="ECO:0000256" key="1">
    <source>
        <dbReference type="SAM" id="MobiDB-lite"/>
    </source>
</evidence>
<evidence type="ECO:0000313" key="3">
    <source>
        <dbReference type="Proteomes" id="UP000655225"/>
    </source>
</evidence>
<proteinExistence type="predicted"/>
<name>A0A834Y7V4_TETSI</name>
<comment type="caution">
    <text evidence="2">The sequence shown here is derived from an EMBL/GenBank/DDBJ whole genome shotgun (WGS) entry which is preliminary data.</text>
</comment>
<reference evidence="2 3" key="1">
    <citation type="submission" date="2020-04" db="EMBL/GenBank/DDBJ databases">
        <title>Plant Genome Project.</title>
        <authorList>
            <person name="Zhang R.-G."/>
        </authorList>
    </citation>
    <scope>NUCLEOTIDE SEQUENCE [LARGE SCALE GENOMIC DNA]</scope>
    <source>
        <strain evidence="2">YNK0</strain>
        <tissue evidence="2">Leaf</tissue>
    </source>
</reference>
<keyword evidence="3" id="KW-1185">Reference proteome</keyword>
<gene>
    <name evidence="2" type="ORF">HHK36_032591</name>
</gene>
<dbReference type="OrthoDB" id="1600564at2759"/>
<accession>A0A834Y7V4</accession>